<reference evidence="8" key="1">
    <citation type="submission" date="2016-10" db="EMBL/GenBank/DDBJ databases">
        <authorList>
            <person name="Varghese N."/>
            <person name="Submissions S."/>
        </authorList>
    </citation>
    <scope>NUCLEOTIDE SEQUENCE [LARGE SCALE GENOMIC DNA]</scope>
    <source>
        <strain evidence="8">DSM 45405</strain>
    </source>
</reference>
<dbReference type="Gene3D" id="1.10.287.1350">
    <property type="match status" value="1"/>
</dbReference>
<dbReference type="EMBL" id="LT629971">
    <property type="protein sequence ID" value="SEH83865.1"/>
    <property type="molecule type" value="Genomic_DNA"/>
</dbReference>
<dbReference type="PROSITE" id="PS51683">
    <property type="entry name" value="SAM_OMT_II"/>
    <property type="match status" value="1"/>
</dbReference>
<dbReference type="STRING" id="370526.SAMN04489835_4738"/>
<dbReference type="InterPro" id="IPR001077">
    <property type="entry name" value="COMT_C"/>
</dbReference>
<evidence type="ECO:0000259" key="6">
    <source>
        <dbReference type="Pfam" id="PF08100"/>
    </source>
</evidence>
<dbReference type="InterPro" id="IPR012967">
    <property type="entry name" value="COMT_dimerisation"/>
</dbReference>
<organism evidence="7 8">
    <name type="scientific">Mycolicibacterium rutilum</name>
    <name type="common">Mycobacterium rutilum</name>
    <dbReference type="NCBI Taxonomy" id="370526"/>
    <lineage>
        <taxon>Bacteria</taxon>
        <taxon>Bacillati</taxon>
        <taxon>Actinomycetota</taxon>
        <taxon>Actinomycetes</taxon>
        <taxon>Mycobacteriales</taxon>
        <taxon>Mycobacteriaceae</taxon>
        <taxon>Mycolicibacterium</taxon>
    </lineage>
</organism>
<dbReference type="GO" id="GO:0046983">
    <property type="term" value="F:protein dimerization activity"/>
    <property type="evidence" value="ECO:0007669"/>
    <property type="project" value="InterPro"/>
</dbReference>
<dbReference type="InterPro" id="IPR016461">
    <property type="entry name" value="COMT-like"/>
</dbReference>
<proteinExistence type="predicted"/>
<evidence type="ECO:0000256" key="4">
    <source>
        <dbReference type="PIRSR" id="PIRSR005739-1"/>
    </source>
</evidence>
<dbReference type="InterPro" id="IPR036388">
    <property type="entry name" value="WH-like_DNA-bd_sf"/>
</dbReference>
<dbReference type="AlphaFoldDB" id="A0A1H6L653"/>
<dbReference type="SUPFAM" id="SSF53335">
    <property type="entry name" value="S-adenosyl-L-methionine-dependent methyltransferases"/>
    <property type="match status" value="1"/>
</dbReference>
<dbReference type="InterPro" id="IPR029063">
    <property type="entry name" value="SAM-dependent_MTases_sf"/>
</dbReference>
<feature type="domain" description="O-methyltransferase C-terminal" evidence="5">
    <location>
        <begin position="142"/>
        <end position="349"/>
    </location>
</feature>
<dbReference type="SUPFAM" id="SSF46785">
    <property type="entry name" value="Winged helix' DNA-binding domain"/>
    <property type="match status" value="1"/>
</dbReference>
<accession>A0A1H6L653</accession>
<feature type="domain" description="O-methyltransferase dimerisation" evidence="6">
    <location>
        <begin position="44"/>
        <end position="118"/>
    </location>
</feature>
<evidence type="ECO:0000256" key="1">
    <source>
        <dbReference type="ARBA" id="ARBA00022603"/>
    </source>
</evidence>
<keyword evidence="1" id="KW-0489">Methyltransferase</keyword>
<dbReference type="Pfam" id="PF08100">
    <property type="entry name" value="Dimerisation"/>
    <property type="match status" value="1"/>
</dbReference>
<feature type="active site" description="Proton acceptor" evidence="4">
    <location>
        <position position="278"/>
    </location>
</feature>
<dbReference type="InterPro" id="IPR036390">
    <property type="entry name" value="WH_DNA-bd_sf"/>
</dbReference>
<dbReference type="CDD" id="cd02440">
    <property type="entry name" value="AdoMet_MTases"/>
    <property type="match status" value="1"/>
</dbReference>
<dbReference type="PANTHER" id="PTHR43712">
    <property type="entry name" value="PUTATIVE (AFU_ORTHOLOGUE AFUA_4G14580)-RELATED"/>
    <property type="match status" value="1"/>
</dbReference>
<evidence type="ECO:0000313" key="7">
    <source>
        <dbReference type="EMBL" id="SEH83865.1"/>
    </source>
</evidence>
<sequence length="368" mass="39918">MFQAVPDKPAKVPPMPVVRAVNRLRAGLQRLHRSTVPSSVAILEMATGAWTTQTMYAAARLGLADQLAAGPASAAVLADRVGAHPDALYRLMRALASNGLLTHRPDDTFALTKVGEALRSDAPESMHDMVLFIGHQARWEDWGNLLHSVQTGEPSVLKLRGMSYWDYLEQDSELAQVFNDAMTATSGITNEVALSQYDFTNFKLIVDVGGGHGLLLSTILRRAPKARGLVYDLPSVVSGADATFEAAGLAERCSAEGGSFFDRVPGGGDAYVLKNIIHDWNDDDSVRILRNIRTAIAPDGKLLLLEMVLPDRADAFIGFQLDLEMLVTVGGRERTRDDFANLLRQAGFRLDRVIDTVAPVSIIEASPA</sequence>
<dbReference type="GO" id="GO:0032259">
    <property type="term" value="P:methylation"/>
    <property type="evidence" value="ECO:0007669"/>
    <property type="project" value="UniProtKB-KW"/>
</dbReference>
<dbReference type="Gene3D" id="3.40.50.150">
    <property type="entry name" value="Vaccinia Virus protein VP39"/>
    <property type="match status" value="1"/>
</dbReference>
<dbReference type="GO" id="GO:0008171">
    <property type="term" value="F:O-methyltransferase activity"/>
    <property type="evidence" value="ECO:0007669"/>
    <property type="project" value="InterPro"/>
</dbReference>
<keyword evidence="3" id="KW-0949">S-adenosyl-L-methionine</keyword>
<keyword evidence="2" id="KW-0808">Transferase</keyword>
<dbReference type="Proteomes" id="UP000182915">
    <property type="component" value="Chromosome I"/>
</dbReference>
<dbReference type="Pfam" id="PF00891">
    <property type="entry name" value="Methyltransf_2"/>
    <property type="match status" value="1"/>
</dbReference>
<evidence type="ECO:0000256" key="2">
    <source>
        <dbReference type="ARBA" id="ARBA00022679"/>
    </source>
</evidence>
<evidence type="ECO:0000256" key="3">
    <source>
        <dbReference type="ARBA" id="ARBA00022691"/>
    </source>
</evidence>
<protein>
    <submittedName>
        <fullName evidence="7">Dimerisation domain-containing protein</fullName>
    </submittedName>
</protein>
<dbReference type="Gene3D" id="1.10.10.10">
    <property type="entry name" value="Winged helix-like DNA-binding domain superfamily/Winged helix DNA-binding domain"/>
    <property type="match status" value="1"/>
</dbReference>
<dbReference type="PIRSF" id="PIRSF005739">
    <property type="entry name" value="O-mtase"/>
    <property type="match status" value="1"/>
</dbReference>
<evidence type="ECO:0000313" key="8">
    <source>
        <dbReference type="Proteomes" id="UP000182915"/>
    </source>
</evidence>
<dbReference type="PANTHER" id="PTHR43712:SF2">
    <property type="entry name" value="O-METHYLTRANSFERASE CICE"/>
    <property type="match status" value="1"/>
</dbReference>
<name>A0A1H6L653_MYCRU</name>
<keyword evidence="8" id="KW-1185">Reference proteome</keyword>
<gene>
    <name evidence="7" type="ORF">SAMN04489835_4738</name>
</gene>
<evidence type="ECO:0000259" key="5">
    <source>
        <dbReference type="Pfam" id="PF00891"/>
    </source>
</evidence>